<evidence type="ECO:0000313" key="2">
    <source>
        <dbReference type="Proteomes" id="UP001143910"/>
    </source>
</evidence>
<dbReference type="EMBL" id="JANJQO010003696">
    <property type="protein sequence ID" value="KAJ2956917.1"/>
    <property type="molecule type" value="Genomic_DNA"/>
</dbReference>
<keyword evidence="2" id="KW-1185">Reference proteome</keyword>
<sequence length="206" mass="22791">MYRERVPITVVAVQEPDLQEINKETGEPFTKEEFVSFAVSKLQVDIIFWSIESPWLQAPGFPISIFTSRIHITNWLKSHRRPPLFQILSHRITTTKAAVVIMSYPESHYLSPVWREGLFNGKVAFITGGNGTICSMQARALVRLGANACIVGRNVEKTAQAAKDIAAVRPGAKVIGIGACDVRNAEHLKNAADRCAKELGGIDYVM</sequence>
<evidence type="ECO:0000313" key="1">
    <source>
        <dbReference type="EMBL" id="KAJ2956917.1"/>
    </source>
</evidence>
<protein>
    <submittedName>
        <fullName evidence="1">Uncharacterized protein</fullName>
    </submittedName>
</protein>
<accession>A0ACC1MBP9</accession>
<comment type="caution">
    <text evidence="1">The sequence shown here is derived from an EMBL/GenBank/DDBJ whole genome shotgun (WGS) entry which is preliminary data.</text>
</comment>
<gene>
    <name evidence="1" type="ORF">NQ176_g11285</name>
</gene>
<organism evidence="1 2">
    <name type="scientific">Zarea fungicola</name>
    <dbReference type="NCBI Taxonomy" id="93591"/>
    <lineage>
        <taxon>Eukaryota</taxon>
        <taxon>Fungi</taxon>
        <taxon>Dikarya</taxon>
        <taxon>Ascomycota</taxon>
        <taxon>Pezizomycotina</taxon>
        <taxon>Sordariomycetes</taxon>
        <taxon>Hypocreomycetidae</taxon>
        <taxon>Hypocreales</taxon>
        <taxon>Cordycipitaceae</taxon>
        <taxon>Zarea</taxon>
    </lineage>
</organism>
<name>A0ACC1MBP9_9HYPO</name>
<reference evidence="1" key="1">
    <citation type="submission" date="2022-08" db="EMBL/GenBank/DDBJ databases">
        <title>Genome Sequence of Lecanicillium fungicola.</title>
        <authorList>
            <person name="Buettner E."/>
        </authorList>
    </citation>
    <scope>NUCLEOTIDE SEQUENCE</scope>
    <source>
        <strain evidence="1">Babe33</strain>
    </source>
</reference>
<proteinExistence type="predicted"/>
<dbReference type="Proteomes" id="UP001143910">
    <property type="component" value="Unassembled WGS sequence"/>
</dbReference>